<evidence type="ECO:0000256" key="2">
    <source>
        <dbReference type="ARBA" id="ARBA00022692"/>
    </source>
</evidence>
<evidence type="ECO:0000256" key="5">
    <source>
        <dbReference type="SAM" id="Phobius"/>
    </source>
</evidence>
<gene>
    <name evidence="7" type="ORF">DSM112329_00319</name>
</gene>
<evidence type="ECO:0000256" key="4">
    <source>
        <dbReference type="ARBA" id="ARBA00023136"/>
    </source>
</evidence>
<feature type="transmembrane region" description="Helical" evidence="5">
    <location>
        <begin position="114"/>
        <end position="135"/>
    </location>
</feature>
<dbReference type="InterPro" id="IPR008910">
    <property type="entry name" value="MSC_TM_helix"/>
</dbReference>
<dbReference type="SUPFAM" id="SSF50182">
    <property type="entry name" value="Sm-like ribonucleoproteins"/>
    <property type="match status" value="1"/>
</dbReference>
<dbReference type="InterPro" id="IPR023408">
    <property type="entry name" value="MscS_beta-dom_sf"/>
</dbReference>
<sequence length="269" mass="27691">MSAVYLASISGRAGDQIGEFLPRLGAALVLLLAGLLIVRLLTRLLQAALLKAGVDSLAERARIHDTLARIGLERSLTRTVAALLRITGSVAVILIALSTLGLQTLDQALNRAVLFLPSLVAAVVLLALGAGLGGLARERVDRLAYQMDLRGPLGAAAHASILGVALILALGQLGVPTTILVVVAGVTLAGAALTLALAFGLGSRDLAAELAAGRYVGGGGLQVGDEITVDALRGEIVALDSTSLMLRTEDGRRFRVPNSSVMRAPVELH</sequence>
<feature type="transmembrane region" description="Helical" evidence="5">
    <location>
        <begin position="179"/>
        <end position="201"/>
    </location>
</feature>
<evidence type="ECO:0000256" key="1">
    <source>
        <dbReference type="ARBA" id="ARBA00004370"/>
    </source>
</evidence>
<dbReference type="RefSeq" id="WP_354700057.1">
    <property type="nucleotide sequence ID" value="NZ_CP114014.1"/>
</dbReference>
<accession>A0AAU7AQ59</accession>
<organism evidence="7">
    <name type="scientific">Paraconexibacter sp. AEG42_29</name>
    <dbReference type="NCBI Taxonomy" id="2997339"/>
    <lineage>
        <taxon>Bacteria</taxon>
        <taxon>Bacillati</taxon>
        <taxon>Actinomycetota</taxon>
        <taxon>Thermoleophilia</taxon>
        <taxon>Solirubrobacterales</taxon>
        <taxon>Paraconexibacteraceae</taxon>
        <taxon>Paraconexibacter</taxon>
    </lineage>
</organism>
<dbReference type="AlphaFoldDB" id="A0AAU7AQ59"/>
<dbReference type="Pfam" id="PF00924">
    <property type="entry name" value="MS_channel_2nd"/>
    <property type="match status" value="1"/>
</dbReference>
<keyword evidence="2 5" id="KW-0812">Transmembrane</keyword>
<dbReference type="InterPro" id="IPR045275">
    <property type="entry name" value="MscS_archaea/bacteria_type"/>
</dbReference>
<evidence type="ECO:0000256" key="3">
    <source>
        <dbReference type="ARBA" id="ARBA00022989"/>
    </source>
</evidence>
<proteinExistence type="predicted"/>
<dbReference type="EMBL" id="CP114014">
    <property type="protein sequence ID" value="XAY03501.1"/>
    <property type="molecule type" value="Genomic_DNA"/>
</dbReference>
<dbReference type="InterPro" id="IPR006685">
    <property type="entry name" value="MscS_channel_2nd"/>
</dbReference>
<feature type="transmembrane region" description="Helical" evidence="5">
    <location>
        <begin position="20"/>
        <end position="41"/>
    </location>
</feature>
<dbReference type="PANTHER" id="PTHR30221:SF1">
    <property type="entry name" value="SMALL-CONDUCTANCE MECHANOSENSITIVE CHANNEL"/>
    <property type="match status" value="1"/>
</dbReference>
<feature type="domain" description="Mechanosensitive ion channel MscS" evidence="6">
    <location>
        <begin position="221"/>
        <end position="266"/>
    </location>
</feature>
<dbReference type="Gene3D" id="2.30.30.60">
    <property type="match status" value="1"/>
</dbReference>
<feature type="transmembrane region" description="Helical" evidence="5">
    <location>
        <begin position="155"/>
        <end position="173"/>
    </location>
</feature>
<keyword evidence="4 5" id="KW-0472">Membrane</keyword>
<dbReference type="KEGG" id="parq:DSM112329_00319"/>
<evidence type="ECO:0000259" key="6">
    <source>
        <dbReference type="Pfam" id="PF00924"/>
    </source>
</evidence>
<dbReference type="Gene3D" id="1.10.287.1260">
    <property type="match status" value="1"/>
</dbReference>
<dbReference type="InterPro" id="IPR010920">
    <property type="entry name" value="LSM_dom_sf"/>
</dbReference>
<reference evidence="7" key="1">
    <citation type="submission" date="2022-12" db="EMBL/GenBank/DDBJ databases">
        <title>Paraconexibacter alkalitolerans sp. nov. and Baekduia alba sp. nov., isolated from soil and emended description of the genera Paraconexibacter (Chun et al., 2020) and Baekduia (An et al., 2020).</title>
        <authorList>
            <person name="Vieira S."/>
            <person name="Huber K.J."/>
            <person name="Geppert A."/>
            <person name="Wolf J."/>
            <person name="Neumann-Schaal M."/>
            <person name="Muesken M."/>
            <person name="Overmann J."/>
        </authorList>
    </citation>
    <scope>NUCLEOTIDE SEQUENCE</scope>
    <source>
        <strain evidence="7">AEG42_29</strain>
    </source>
</reference>
<name>A0AAU7AQ59_9ACTN</name>
<dbReference type="GO" id="GO:0016020">
    <property type="term" value="C:membrane"/>
    <property type="evidence" value="ECO:0007669"/>
    <property type="project" value="UniProtKB-SubCell"/>
</dbReference>
<comment type="subcellular location">
    <subcellularLocation>
        <location evidence="1">Membrane</location>
    </subcellularLocation>
</comment>
<protein>
    <recommendedName>
        <fullName evidence="6">Mechanosensitive ion channel MscS domain-containing protein</fullName>
    </recommendedName>
</protein>
<feature type="transmembrane region" description="Helical" evidence="5">
    <location>
        <begin position="82"/>
        <end position="102"/>
    </location>
</feature>
<keyword evidence="3 5" id="KW-1133">Transmembrane helix</keyword>
<evidence type="ECO:0000313" key="7">
    <source>
        <dbReference type="EMBL" id="XAY03501.1"/>
    </source>
</evidence>
<dbReference type="GO" id="GO:0008381">
    <property type="term" value="F:mechanosensitive monoatomic ion channel activity"/>
    <property type="evidence" value="ECO:0007669"/>
    <property type="project" value="InterPro"/>
</dbReference>
<dbReference type="PANTHER" id="PTHR30221">
    <property type="entry name" value="SMALL-CONDUCTANCE MECHANOSENSITIVE CHANNEL"/>
    <property type="match status" value="1"/>
</dbReference>
<dbReference type="Pfam" id="PF05552">
    <property type="entry name" value="MS_channel_1st_1"/>
    <property type="match status" value="1"/>
</dbReference>